<comment type="caution">
    <text evidence="2">The sequence shown here is derived from an EMBL/GenBank/DDBJ whole genome shotgun (WGS) entry which is preliminary data.</text>
</comment>
<keyword evidence="3" id="KW-1185">Reference proteome</keyword>
<evidence type="ECO:0000313" key="2">
    <source>
        <dbReference type="EMBL" id="KAK3583998.1"/>
    </source>
</evidence>
<reference evidence="2" key="3">
    <citation type="submission" date="2023-05" db="EMBL/GenBank/DDBJ databases">
        <authorList>
            <person name="Smith C.H."/>
        </authorList>
    </citation>
    <scope>NUCLEOTIDE SEQUENCE</scope>
    <source>
        <strain evidence="2">CHS0354</strain>
        <tissue evidence="2">Mantle</tissue>
    </source>
</reference>
<sequence>MTVHLIVNGKIKANSFASGSSNWDQGSISSIVRCEAGQNVWISVRGGTQLYGEYFTSFAGFFLWGDATG</sequence>
<reference evidence="2" key="1">
    <citation type="journal article" date="2021" name="Genome Biol. Evol.">
        <title>A High-Quality Reference Genome for a Parasitic Bivalve with Doubly Uniparental Inheritance (Bivalvia: Unionida).</title>
        <authorList>
            <person name="Smith C.H."/>
        </authorList>
    </citation>
    <scope>NUCLEOTIDE SEQUENCE</scope>
    <source>
        <strain evidence="2">CHS0354</strain>
    </source>
</reference>
<feature type="non-terminal residue" evidence="2">
    <location>
        <position position="69"/>
    </location>
</feature>
<dbReference type="InterPro" id="IPR008983">
    <property type="entry name" value="Tumour_necrosis_fac-like_dom"/>
</dbReference>
<dbReference type="PROSITE" id="PS50871">
    <property type="entry name" value="C1Q"/>
    <property type="match status" value="1"/>
</dbReference>
<proteinExistence type="predicted"/>
<dbReference type="Gene3D" id="2.60.120.40">
    <property type="match status" value="1"/>
</dbReference>
<protein>
    <recommendedName>
        <fullName evidence="1">C1q domain-containing protein</fullName>
    </recommendedName>
</protein>
<reference evidence="2" key="2">
    <citation type="journal article" date="2021" name="Genome Biol. Evol.">
        <title>Developing a high-quality reference genome for a parasitic bivalve with doubly uniparental inheritance (Bivalvia: Unionida).</title>
        <authorList>
            <person name="Smith C.H."/>
        </authorList>
    </citation>
    <scope>NUCLEOTIDE SEQUENCE</scope>
    <source>
        <strain evidence="2">CHS0354</strain>
        <tissue evidence="2">Mantle</tissue>
    </source>
</reference>
<organism evidence="2 3">
    <name type="scientific">Potamilus streckersoni</name>
    <dbReference type="NCBI Taxonomy" id="2493646"/>
    <lineage>
        <taxon>Eukaryota</taxon>
        <taxon>Metazoa</taxon>
        <taxon>Spiralia</taxon>
        <taxon>Lophotrochozoa</taxon>
        <taxon>Mollusca</taxon>
        <taxon>Bivalvia</taxon>
        <taxon>Autobranchia</taxon>
        <taxon>Heteroconchia</taxon>
        <taxon>Palaeoheterodonta</taxon>
        <taxon>Unionida</taxon>
        <taxon>Unionoidea</taxon>
        <taxon>Unionidae</taxon>
        <taxon>Ambleminae</taxon>
        <taxon>Lampsilini</taxon>
        <taxon>Potamilus</taxon>
    </lineage>
</organism>
<evidence type="ECO:0000313" key="3">
    <source>
        <dbReference type="Proteomes" id="UP001195483"/>
    </source>
</evidence>
<accession>A0AAE0S2H6</accession>
<feature type="domain" description="C1q" evidence="1">
    <location>
        <begin position="1"/>
        <end position="69"/>
    </location>
</feature>
<dbReference type="AlphaFoldDB" id="A0AAE0S2H6"/>
<dbReference type="InterPro" id="IPR001073">
    <property type="entry name" value="C1q_dom"/>
</dbReference>
<name>A0AAE0S2H6_9BIVA</name>
<dbReference type="EMBL" id="JAEAOA010002149">
    <property type="protein sequence ID" value="KAK3583998.1"/>
    <property type="molecule type" value="Genomic_DNA"/>
</dbReference>
<evidence type="ECO:0000259" key="1">
    <source>
        <dbReference type="PROSITE" id="PS50871"/>
    </source>
</evidence>
<dbReference type="SUPFAM" id="SSF49842">
    <property type="entry name" value="TNF-like"/>
    <property type="match status" value="1"/>
</dbReference>
<gene>
    <name evidence="2" type="ORF">CHS0354_036702</name>
</gene>
<dbReference type="Proteomes" id="UP001195483">
    <property type="component" value="Unassembled WGS sequence"/>
</dbReference>